<dbReference type="EMBL" id="CM034392">
    <property type="protein sequence ID" value="KAJ0180813.1"/>
    <property type="molecule type" value="Genomic_DNA"/>
</dbReference>
<proteinExistence type="predicted"/>
<comment type="caution">
    <text evidence="1">The sequence shown here is derived from an EMBL/GenBank/DDBJ whole genome shotgun (WGS) entry which is preliminary data.</text>
</comment>
<evidence type="ECO:0000313" key="2">
    <source>
        <dbReference type="Proteomes" id="UP000824533"/>
    </source>
</evidence>
<dbReference type="Proteomes" id="UP000824533">
    <property type="component" value="Linkage Group LG06"/>
</dbReference>
<evidence type="ECO:0000313" key="1">
    <source>
        <dbReference type="EMBL" id="KAJ0180813.1"/>
    </source>
</evidence>
<reference evidence="1 2" key="1">
    <citation type="journal article" date="2021" name="Front. Genet.">
        <title>Chromosome-Level Genome Assembly Reveals Significant Gene Expansion in the Toll and IMD Signaling Pathways of Dendrolimus kikuchii.</title>
        <authorList>
            <person name="Zhou J."/>
            <person name="Wu P."/>
            <person name="Xiong Z."/>
            <person name="Liu N."/>
            <person name="Zhao N."/>
            <person name="Ji M."/>
            <person name="Qiu Y."/>
            <person name="Yang B."/>
        </authorList>
    </citation>
    <scope>NUCLEOTIDE SEQUENCE [LARGE SCALE GENOMIC DNA]</scope>
    <source>
        <strain evidence="1">Ann1</strain>
    </source>
</reference>
<keyword evidence="2" id="KW-1185">Reference proteome</keyword>
<accession>A0ACC1DA58</accession>
<protein>
    <submittedName>
        <fullName evidence="1">Uncharacterized protein</fullName>
    </submittedName>
</protein>
<organism evidence="1 2">
    <name type="scientific">Dendrolimus kikuchii</name>
    <dbReference type="NCBI Taxonomy" id="765133"/>
    <lineage>
        <taxon>Eukaryota</taxon>
        <taxon>Metazoa</taxon>
        <taxon>Ecdysozoa</taxon>
        <taxon>Arthropoda</taxon>
        <taxon>Hexapoda</taxon>
        <taxon>Insecta</taxon>
        <taxon>Pterygota</taxon>
        <taxon>Neoptera</taxon>
        <taxon>Endopterygota</taxon>
        <taxon>Lepidoptera</taxon>
        <taxon>Glossata</taxon>
        <taxon>Ditrysia</taxon>
        <taxon>Bombycoidea</taxon>
        <taxon>Lasiocampidae</taxon>
        <taxon>Dendrolimus</taxon>
    </lineage>
</organism>
<name>A0ACC1DA58_9NEOP</name>
<gene>
    <name evidence="1" type="ORF">K1T71_004217</name>
</gene>
<sequence length="276" mass="30221">MRKRSDARIMLITSASTTSTEHRARRDAAGPGHEARDARSPGLRHRRRLDFGIAHIPADDGCLMGRIDNGRHAAHARTLYLNRHRCPDSSRFLLQKALASDPGLRPSNRWGRSSKVERGRHLYLTVLENKHTTLMLPGKMRTATPVSSCGGSKVTRSTRCARETSGGDEFHERTRADSDGSGRGLGRGAAPRPWARCTHSALRESALHAPRASRLAPRLATHWGARKAAPRAARPTPAAACTAPDRNTTTTTTPPPTDVVTHSHSSDVSIHFWTKL</sequence>